<reference evidence="3" key="1">
    <citation type="submission" date="2018-01" db="EMBL/GenBank/DDBJ databases">
        <title>Rubneribacter badeniensis gen. nov., sp. nov., and Colonibacter rubneri, gen. nov., sp. nov., WGS of new members of the Eggerthellaceae.</title>
        <authorList>
            <person name="Danylec N."/>
            <person name="Stoll D.A."/>
            <person name="Doetsch A."/>
            <person name="Kulling S.E."/>
            <person name="Huch M."/>
        </authorList>
    </citation>
    <scope>NUCLEOTIDE SEQUENCE [LARGE SCALE GENOMIC DNA]</scope>
    <source>
        <strain evidence="3">ResAG-96</strain>
    </source>
</reference>
<dbReference type="RefSeq" id="WP_103264743.1">
    <property type="nucleotide sequence ID" value="NZ_CABMLE010000004.1"/>
</dbReference>
<accession>A0A2K2UC85</accession>
<feature type="transmembrane region" description="Helical" evidence="1">
    <location>
        <begin position="196"/>
        <end position="216"/>
    </location>
</feature>
<feature type="transmembrane region" description="Helical" evidence="1">
    <location>
        <begin position="95"/>
        <end position="116"/>
    </location>
</feature>
<dbReference type="OrthoDB" id="3174244at2"/>
<dbReference type="EMBL" id="PPEK01000004">
    <property type="protein sequence ID" value="PNV67941.1"/>
    <property type="molecule type" value="Genomic_DNA"/>
</dbReference>
<evidence type="ECO:0000256" key="1">
    <source>
        <dbReference type="SAM" id="Phobius"/>
    </source>
</evidence>
<keyword evidence="3" id="KW-1185">Reference proteome</keyword>
<dbReference type="AlphaFoldDB" id="A0A2K2UC85"/>
<evidence type="ECO:0000313" key="2">
    <source>
        <dbReference type="EMBL" id="PNV67941.1"/>
    </source>
</evidence>
<comment type="caution">
    <text evidence="2">The sequence shown here is derived from an EMBL/GenBank/DDBJ whole genome shotgun (WGS) entry which is preliminary data.</text>
</comment>
<protein>
    <submittedName>
        <fullName evidence="2">Uncharacterized protein</fullName>
    </submittedName>
</protein>
<keyword evidence="1" id="KW-0812">Transmembrane</keyword>
<organism evidence="2 3">
    <name type="scientific">Enteroscipio rubneri</name>
    <dbReference type="NCBI Taxonomy" id="2070686"/>
    <lineage>
        <taxon>Bacteria</taxon>
        <taxon>Bacillati</taxon>
        <taxon>Actinomycetota</taxon>
        <taxon>Coriobacteriia</taxon>
        <taxon>Eggerthellales</taxon>
        <taxon>Eggerthellaceae</taxon>
        <taxon>Enteroscipio</taxon>
    </lineage>
</organism>
<feature type="transmembrane region" description="Helical" evidence="1">
    <location>
        <begin position="168"/>
        <end position="189"/>
    </location>
</feature>
<feature type="transmembrane region" description="Helical" evidence="1">
    <location>
        <begin position="222"/>
        <end position="243"/>
    </location>
</feature>
<name>A0A2K2UC85_9ACTN</name>
<keyword evidence="1" id="KW-0472">Membrane</keyword>
<keyword evidence="1" id="KW-1133">Transmembrane helix</keyword>
<dbReference type="Proteomes" id="UP000236197">
    <property type="component" value="Unassembled WGS sequence"/>
</dbReference>
<proteinExistence type="predicted"/>
<sequence>MSGKSKRNVERALRAHYRAERGAPDAEAKAATLAAVRAAVASERPAGERGGGMTFAGFVAVQARFIHPRVWAAQLALVAIMAAVCLPSSGMARGFSVVSGMLAAATVLVGLPDLLASATHRVSELEYACRFDCRAVALARLIVLGCSDVVAVTAIALAAPIALGADPFASLVHACVPYFLACAGALLAARRFPSSQALPLACVWTLLVMAGAYAVHALAPDAYAQASTWAWALVAVGSLGWAAREVRTWLGSIAAGLDVFAPASTPR</sequence>
<gene>
    <name evidence="2" type="ORF">C2L71_05330</name>
</gene>
<feature type="transmembrane region" description="Helical" evidence="1">
    <location>
        <begin position="137"/>
        <end position="162"/>
    </location>
</feature>
<evidence type="ECO:0000313" key="3">
    <source>
        <dbReference type="Proteomes" id="UP000236197"/>
    </source>
</evidence>
<feature type="transmembrane region" description="Helical" evidence="1">
    <location>
        <begin position="70"/>
        <end position="89"/>
    </location>
</feature>